<accession>A0A5A7MRE7</accession>
<sequence length="199" mass="22052">MSNFDDISDPLGQRLADGLERLQAVARQLDWQAADAKRLTPTQADILRFVARRPDGVRLMTAAAHAGIRNATASEVVGALERKGYVKKLPDPEDGRAVLIRITGEGAALAGGWPQSYGTVIESLSKGEQEELLALVVRMIRDLHQKNLIAPQRTCVTCRHFRENQRPADDKPHYCAFVGAYMADRHLRIDCTDHEEKAA</sequence>
<proteinExistence type="predicted"/>
<keyword evidence="2" id="KW-0238">DNA-binding</keyword>
<dbReference type="Proteomes" id="UP000322084">
    <property type="component" value="Unassembled WGS sequence"/>
</dbReference>
<dbReference type="PANTHER" id="PTHR33164">
    <property type="entry name" value="TRANSCRIPTIONAL REGULATOR, MARR FAMILY"/>
    <property type="match status" value="1"/>
</dbReference>
<dbReference type="GO" id="GO:0003677">
    <property type="term" value="F:DNA binding"/>
    <property type="evidence" value="ECO:0007669"/>
    <property type="project" value="UniProtKB-KW"/>
</dbReference>
<dbReference type="PROSITE" id="PS50995">
    <property type="entry name" value="HTH_MARR_2"/>
    <property type="match status" value="1"/>
</dbReference>
<dbReference type="InterPro" id="IPR039422">
    <property type="entry name" value="MarR/SlyA-like"/>
</dbReference>
<dbReference type="Pfam" id="PF12802">
    <property type="entry name" value="MarR_2"/>
    <property type="match status" value="1"/>
</dbReference>
<dbReference type="RefSeq" id="WP_150000795.1">
    <property type="nucleotide sequence ID" value="NZ_BKCL01000006.1"/>
</dbReference>
<organism evidence="5 6">
    <name type="scientific">Iodidimonas gelatinilytica</name>
    <dbReference type="NCBI Taxonomy" id="1236966"/>
    <lineage>
        <taxon>Bacteria</taxon>
        <taxon>Pseudomonadati</taxon>
        <taxon>Pseudomonadota</taxon>
        <taxon>Alphaproteobacteria</taxon>
        <taxon>Iodidimonadales</taxon>
        <taxon>Iodidimonadaceae</taxon>
        <taxon>Iodidimonas</taxon>
    </lineage>
</organism>
<keyword evidence="3" id="KW-0804">Transcription</keyword>
<dbReference type="AlphaFoldDB" id="A0A5A7MRE7"/>
<dbReference type="SMART" id="SM00347">
    <property type="entry name" value="HTH_MARR"/>
    <property type="match status" value="1"/>
</dbReference>
<keyword evidence="1" id="KW-0805">Transcription regulation</keyword>
<dbReference type="SUPFAM" id="SSF46785">
    <property type="entry name" value="Winged helix' DNA-binding domain"/>
    <property type="match status" value="1"/>
</dbReference>
<dbReference type="InterPro" id="IPR036388">
    <property type="entry name" value="WH-like_DNA-bd_sf"/>
</dbReference>
<evidence type="ECO:0000256" key="3">
    <source>
        <dbReference type="ARBA" id="ARBA00023163"/>
    </source>
</evidence>
<dbReference type="PROSITE" id="PS01117">
    <property type="entry name" value="HTH_MARR_1"/>
    <property type="match status" value="1"/>
</dbReference>
<feature type="domain" description="HTH marR-type" evidence="4">
    <location>
        <begin position="8"/>
        <end position="141"/>
    </location>
</feature>
<dbReference type="GO" id="GO:0006950">
    <property type="term" value="P:response to stress"/>
    <property type="evidence" value="ECO:0007669"/>
    <property type="project" value="TreeGrafter"/>
</dbReference>
<dbReference type="InterPro" id="IPR036390">
    <property type="entry name" value="WH_DNA-bd_sf"/>
</dbReference>
<dbReference type="InterPro" id="IPR023187">
    <property type="entry name" value="Tscrpt_reg_MarR-type_CS"/>
</dbReference>
<comment type="caution">
    <text evidence="5">The sequence shown here is derived from an EMBL/GenBank/DDBJ whole genome shotgun (WGS) entry which is preliminary data.</text>
</comment>
<dbReference type="GO" id="GO:0003700">
    <property type="term" value="F:DNA-binding transcription factor activity"/>
    <property type="evidence" value="ECO:0007669"/>
    <property type="project" value="InterPro"/>
</dbReference>
<reference evidence="5 6" key="1">
    <citation type="submission" date="2019-09" db="EMBL/GenBank/DDBJ databases">
        <title>NBRP : Genome information of microbial organism related human and environment.</title>
        <authorList>
            <person name="Hattori M."/>
            <person name="Oshima K."/>
            <person name="Inaba H."/>
            <person name="Suda W."/>
            <person name="Sakamoto M."/>
            <person name="Iino T."/>
            <person name="Kitahara M."/>
            <person name="Oshida Y."/>
            <person name="Iida T."/>
            <person name="Kudo T."/>
            <person name="Itoh T."/>
            <person name="Ohkuma M."/>
        </authorList>
    </citation>
    <scope>NUCLEOTIDE SEQUENCE [LARGE SCALE GENOMIC DNA]</scope>
    <source>
        <strain evidence="5 6">Hi-2</strain>
    </source>
</reference>
<dbReference type="InterPro" id="IPR000835">
    <property type="entry name" value="HTH_MarR-typ"/>
</dbReference>
<evidence type="ECO:0000313" key="5">
    <source>
        <dbReference type="EMBL" id="GEQ98521.1"/>
    </source>
</evidence>
<dbReference type="Gene3D" id="1.10.10.10">
    <property type="entry name" value="Winged helix-like DNA-binding domain superfamily/Winged helix DNA-binding domain"/>
    <property type="match status" value="1"/>
</dbReference>
<gene>
    <name evidence="5" type="ORF">JCM17844_21580</name>
</gene>
<protein>
    <submittedName>
        <fullName evidence="5">Transcriptional regulator</fullName>
    </submittedName>
</protein>
<evidence type="ECO:0000256" key="1">
    <source>
        <dbReference type="ARBA" id="ARBA00023015"/>
    </source>
</evidence>
<name>A0A5A7MRE7_9PROT</name>
<dbReference type="PANTHER" id="PTHR33164:SF43">
    <property type="entry name" value="HTH-TYPE TRANSCRIPTIONAL REPRESSOR YETL"/>
    <property type="match status" value="1"/>
</dbReference>
<evidence type="ECO:0000259" key="4">
    <source>
        <dbReference type="PROSITE" id="PS50995"/>
    </source>
</evidence>
<evidence type="ECO:0000313" key="6">
    <source>
        <dbReference type="Proteomes" id="UP000322084"/>
    </source>
</evidence>
<evidence type="ECO:0000256" key="2">
    <source>
        <dbReference type="ARBA" id="ARBA00023125"/>
    </source>
</evidence>
<dbReference type="EMBL" id="BKCL01000006">
    <property type="protein sequence ID" value="GEQ98521.1"/>
    <property type="molecule type" value="Genomic_DNA"/>
</dbReference>